<comment type="caution">
    <text evidence="1">The sequence shown here is derived from an EMBL/GenBank/DDBJ whole genome shotgun (WGS) entry which is preliminary data.</text>
</comment>
<gene>
    <name evidence="1" type="ORF">AW09_000707</name>
</gene>
<dbReference type="Proteomes" id="UP000020077">
    <property type="component" value="Unassembled WGS sequence"/>
</dbReference>
<protein>
    <submittedName>
        <fullName evidence="1">Uncharacterized protein</fullName>
    </submittedName>
</protein>
<proteinExistence type="predicted"/>
<dbReference type="AlphaFoldDB" id="A0A080LYR7"/>
<reference evidence="1 2" key="1">
    <citation type="submission" date="2014-02" db="EMBL/GenBank/DDBJ databases">
        <title>Expanding our view of genomic diversity in Candidatus Accumulibacter clades.</title>
        <authorList>
            <person name="Skennerton C.T."/>
            <person name="Barr J.J."/>
            <person name="Slater F.R."/>
            <person name="Bond P.L."/>
            <person name="Tyson G.W."/>
        </authorList>
    </citation>
    <scope>NUCLEOTIDE SEQUENCE [LARGE SCALE GENOMIC DNA]</scope>
    <source>
        <strain evidence="2">BA-91</strain>
    </source>
</reference>
<accession>A0A080LYR7</accession>
<organism evidence="1 2">
    <name type="scientific">Candidatus Accumulibacter phosphatis</name>
    <dbReference type="NCBI Taxonomy" id="327160"/>
    <lineage>
        <taxon>Bacteria</taxon>
        <taxon>Pseudomonadati</taxon>
        <taxon>Pseudomonadota</taxon>
        <taxon>Betaproteobacteria</taxon>
        <taxon>Candidatus Accumulibacter</taxon>
    </lineage>
</organism>
<dbReference type="EMBL" id="JDVG02000120">
    <property type="protein sequence ID" value="KFB74013.1"/>
    <property type="molecule type" value="Genomic_DNA"/>
</dbReference>
<evidence type="ECO:0000313" key="1">
    <source>
        <dbReference type="EMBL" id="KFB74013.1"/>
    </source>
</evidence>
<sequence length="59" mass="6389">MLGIATREVMADLGYGVIVVAQAPFTCRRENWRTGWAAKPLLRVSGISTTPDARGDVVD</sequence>
<evidence type="ECO:0000313" key="2">
    <source>
        <dbReference type="Proteomes" id="UP000020077"/>
    </source>
</evidence>
<name>A0A080LYR7_9PROT</name>